<dbReference type="EMBL" id="JBHUEK010000034">
    <property type="protein sequence ID" value="MFD1781607.1"/>
    <property type="molecule type" value="Genomic_DNA"/>
</dbReference>
<dbReference type="NCBIfam" id="TIGR01446">
    <property type="entry name" value="DnaD_dom"/>
    <property type="match status" value="1"/>
</dbReference>
<feature type="region of interest" description="Disordered" evidence="2">
    <location>
        <begin position="176"/>
        <end position="203"/>
    </location>
</feature>
<sequence>MNGNLILNDRPLIIIPALAKAIGKNESVILQQLHYWMKRSKNIREDRKWVYFTYDQLREQIPYISKSTIRRAVLKLENSDLITSDNFNKMKMDHTKWYTINYEKLSELECFENNNLHSVDVQAETKTTPSAIADESICPERADDVLKVDSPSVQIEQTMCSTWTEDVPILNTAIPESTTEITSENTSDSSSSKQANDNEDDPIKFFEQNGFGKIGNYYAMKIKSWCTEFSSEIVIEAMKLALENGSNRWNYVETVLKDWISKGYETVKEILDAQLVFKVQKQKKTIAKPVRTELIPEWLDKDNQPEIPVFDLDFGAKKRLFEERLKAHG</sequence>
<evidence type="ECO:0000259" key="3">
    <source>
        <dbReference type="Pfam" id="PF07261"/>
    </source>
</evidence>
<dbReference type="PANTHER" id="PTHR37293:SF5">
    <property type="entry name" value="DNA REPLICATION PROTEIN"/>
    <property type="match status" value="1"/>
</dbReference>
<dbReference type="InterPro" id="IPR006343">
    <property type="entry name" value="DnaB/C_C"/>
</dbReference>
<evidence type="ECO:0000313" key="4">
    <source>
        <dbReference type="EMBL" id="MFD1781607.1"/>
    </source>
</evidence>
<accession>A0ABW4MUI0</accession>
<dbReference type="Pfam" id="PF07261">
    <property type="entry name" value="DnaB_2"/>
    <property type="match status" value="1"/>
</dbReference>
<dbReference type="SUPFAM" id="SSF158499">
    <property type="entry name" value="DnaD domain-like"/>
    <property type="match status" value="1"/>
</dbReference>
<proteinExistence type="inferred from homology"/>
<evidence type="ECO:0000256" key="2">
    <source>
        <dbReference type="SAM" id="MobiDB-lite"/>
    </source>
</evidence>
<comment type="similarity">
    <text evidence="1">Belongs to the DnaB/DnaD family.</text>
</comment>
<feature type="domain" description="DnaB/C C-terminal" evidence="3">
    <location>
        <begin position="203"/>
        <end position="271"/>
    </location>
</feature>
<dbReference type="PANTHER" id="PTHR37293">
    <property type="entry name" value="PHAGE REPLICATION PROTEIN-RELATED"/>
    <property type="match status" value="1"/>
</dbReference>
<dbReference type="RefSeq" id="WP_388042024.1">
    <property type="nucleotide sequence ID" value="NZ_JBHUEK010000034.1"/>
</dbReference>
<dbReference type="Gene3D" id="1.10.10.630">
    <property type="entry name" value="DnaD domain-like"/>
    <property type="match status" value="1"/>
</dbReference>
<reference evidence="5" key="1">
    <citation type="journal article" date="2019" name="Int. J. Syst. Evol. Microbiol.">
        <title>The Global Catalogue of Microorganisms (GCM) 10K type strain sequencing project: providing services to taxonomists for standard genome sequencing and annotation.</title>
        <authorList>
            <consortium name="The Broad Institute Genomics Platform"/>
            <consortium name="The Broad Institute Genome Sequencing Center for Infectious Disease"/>
            <person name="Wu L."/>
            <person name="Ma J."/>
        </authorList>
    </citation>
    <scope>NUCLEOTIDE SEQUENCE [LARGE SCALE GENOMIC DNA]</scope>
    <source>
        <strain evidence="5">CCUG 15531</strain>
    </source>
</reference>
<dbReference type="InterPro" id="IPR034829">
    <property type="entry name" value="DnaD-like_sf"/>
</dbReference>
<evidence type="ECO:0000256" key="1">
    <source>
        <dbReference type="ARBA" id="ARBA00093462"/>
    </source>
</evidence>
<gene>
    <name evidence="4" type="ORF">ACFSFW_23450</name>
</gene>
<organism evidence="4 5">
    <name type="scientific">Fredinandcohnia salidurans</name>
    <dbReference type="NCBI Taxonomy" id="2595041"/>
    <lineage>
        <taxon>Bacteria</taxon>
        <taxon>Bacillati</taxon>
        <taxon>Bacillota</taxon>
        <taxon>Bacilli</taxon>
        <taxon>Bacillales</taxon>
        <taxon>Bacillaceae</taxon>
        <taxon>Fredinandcohnia</taxon>
    </lineage>
</organism>
<keyword evidence="5" id="KW-1185">Reference proteome</keyword>
<protein>
    <submittedName>
        <fullName evidence="4">DnaD domain-containing protein</fullName>
    </submittedName>
</protein>
<dbReference type="InterPro" id="IPR053162">
    <property type="entry name" value="DnaD"/>
</dbReference>
<dbReference type="Proteomes" id="UP001597227">
    <property type="component" value="Unassembled WGS sequence"/>
</dbReference>
<name>A0ABW4MUI0_9BACI</name>
<comment type="caution">
    <text evidence="4">The sequence shown here is derived from an EMBL/GenBank/DDBJ whole genome shotgun (WGS) entry which is preliminary data.</text>
</comment>
<evidence type="ECO:0000313" key="5">
    <source>
        <dbReference type="Proteomes" id="UP001597227"/>
    </source>
</evidence>
<feature type="compositionally biased region" description="Low complexity" evidence="2">
    <location>
        <begin position="176"/>
        <end position="192"/>
    </location>
</feature>